<dbReference type="AlphaFoldDB" id="A0AA39DCS6"/>
<feature type="region of interest" description="Disordered" evidence="1">
    <location>
        <begin position="1"/>
        <end position="37"/>
    </location>
</feature>
<proteinExistence type="predicted"/>
<evidence type="ECO:0000313" key="2">
    <source>
        <dbReference type="EMBL" id="KAJ9677527.1"/>
    </source>
</evidence>
<evidence type="ECO:0000256" key="1">
    <source>
        <dbReference type="SAM" id="MobiDB-lite"/>
    </source>
</evidence>
<organism evidence="2 3">
    <name type="scientific">Vitis rotundifolia</name>
    <name type="common">Muscadine grape</name>
    <dbReference type="NCBI Taxonomy" id="103349"/>
    <lineage>
        <taxon>Eukaryota</taxon>
        <taxon>Viridiplantae</taxon>
        <taxon>Streptophyta</taxon>
        <taxon>Embryophyta</taxon>
        <taxon>Tracheophyta</taxon>
        <taxon>Spermatophyta</taxon>
        <taxon>Magnoliopsida</taxon>
        <taxon>eudicotyledons</taxon>
        <taxon>Gunneridae</taxon>
        <taxon>Pentapetalae</taxon>
        <taxon>rosids</taxon>
        <taxon>Vitales</taxon>
        <taxon>Vitaceae</taxon>
        <taxon>Viteae</taxon>
        <taxon>Vitis</taxon>
    </lineage>
</organism>
<feature type="region of interest" description="Disordered" evidence="1">
    <location>
        <begin position="113"/>
        <end position="138"/>
    </location>
</feature>
<evidence type="ECO:0000313" key="3">
    <source>
        <dbReference type="Proteomes" id="UP001168098"/>
    </source>
</evidence>
<dbReference type="Proteomes" id="UP001168098">
    <property type="component" value="Unassembled WGS sequence"/>
</dbReference>
<name>A0AA39DCS6_VITRO</name>
<gene>
    <name evidence="2" type="ORF">PVL29_022494</name>
</gene>
<accession>A0AA39DCS6</accession>
<comment type="caution">
    <text evidence="2">The sequence shown here is derived from an EMBL/GenBank/DDBJ whole genome shotgun (WGS) entry which is preliminary data.</text>
</comment>
<reference evidence="2 3" key="1">
    <citation type="journal article" date="2023" name="BMC Biotechnol.">
        <title>Vitis rotundifolia cv Carlos genome sequencing.</title>
        <authorList>
            <person name="Huff M."/>
            <person name="Hulse-Kemp A."/>
            <person name="Scheffler B."/>
            <person name="Youngblood R."/>
            <person name="Simpson S."/>
            <person name="Babiker E."/>
            <person name="Staton M."/>
        </authorList>
    </citation>
    <scope>NUCLEOTIDE SEQUENCE [LARGE SCALE GENOMIC DNA]</scope>
    <source>
        <tissue evidence="2">Leaf</tissue>
    </source>
</reference>
<dbReference type="EMBL" id="JARBHA010000017">
    <property type="protein sequence ID" value="KAJ9677527.1"/>
    <property type="molecule type" value="Genomic_DNA"/>
</dbReference>
<protein>
    <submittedName>
        <fullName evidence="2">Uncharacterized protein</fullName>
    </submittedName>
</protein>
<sequence length="167" mass="18739">MDEDEEDSDPRSPPSVISMDHVLPAGEPAEQPAGMTHSPSTYVVQFQTRNPIWRLSPWHNGSTLYDSYELKAVTHQLNKAIQQASTAASSSPYVSHLKSPFCRQRLDSIYKQATKSQRRISGRQAPNDRNPSAGRARGFVTRLWKKLKQGLFRSKQKNESGSKASIE</sequence>
<keyword evidence="3" id="KW-1185">Reference proteome</keyword>